<dbReference type="AlphaFoldDB" id="A0A0L0G870"/>
<evidence type="ECO:0000313" key="2">
    <source>
        <dbReference type="EMBL" id="KNC85200.1"/>
    </source>
</evidence>
<protein>
    <submittedName>
        <fullName evidence="2">Uncharacterized protein</fullName>
    </submittedName>
</protein>
<keyword evidence="3" id="KW-1185">Reference proteome</keyword>
<feature type="region of interest" description="Disordered" evidence="1">
    <location>
        <begin position="1"/>
        <end position="31"/>
    </location>
</feature>
<dbReference type="RefSeq" id="XP_014159102.1">
    <property type="nucleotide sequence ID" value="XM_014303627.1"/>
</dbReference>
<feature type="compositionally biased region" description="Basic residues" evidence="1">
    <location>
        <begin position="53"/>
        <end position="65"/>
    </location>
</feature>
<evidence type="ECO:0000256" key="1">
    <source>
        <dbReference type="SAM" id="MobiDB-lite"/>
    </source>
</evidence>
<name>A0A0L0G870_9EUKA</name>
<organism evidence="2 3">
    <name type="scientific">Sphaeroforma arctica JP610</name>
    <dbReference type="NCBI Taxonomy" id="667725"/>
    <lineage>
        <taxon>Eukaryota</taxon>
        <taxon>Ichthyosporea</taxon>
        <taxon>Ichthyophonida</taxon>
        <taxon>Sphaeroforma</taxon>
    </lineage>
</organism>
<sequence>MTSKQATPATPKVKGRIADGDATPARITPKREAKYNNPYCTKYAADGKDNSNRKRVVWAKQRPTK</sequence>
<feature type="region of interest" description="Disordered" evidence="1">
    <location>
        <begin position="44"/>
        <end position="65"/>
    </location>
</feature>
<evidence type="ECO:0000313" key="3">
    <source>
        <dbReference type="Proteomes" id="UP000054560"/>
    </source>
</evidence>
<dbReference type="GeneID" id="25903123"/>
<dbReference type="Proteomes" id="UP000054560">
    <property type="component" value="Unassembled WGS sequence"/>
</dbReference>
<dbReference type="EMBL" id="KQ241715">
    <property type="protein sequence ID" value="KNC85200.1"/>
    <property type="molecule type" value="Genomic_DNA"/>
</dbReference>
<reference evidence="2 3" key="1">
    <citation type="submission" date="2011-02" db="EMBL/GenBank/DDBJ databases">
        <title>The Genome Sequence of Sphaeroforma arctica JP610.</title>
        <authorList>
            <consortium name="The Broad Institute Genome Sequencing Platform"/>
            <person name="Russ C."/>
            <person name="Cuomo C."/>
            <person name="Young S.K."/>
            <person name="Zeng Q."/>
            <person name="Gargeya S."/>
            <person name="Alvarado L."/>
            <person name="Berlin A."/>
            <person name="Chapman S.B."/>
            <person name="Chen Z."/>
            <person name="Freedman E."/>
            <person name="Gellesch M."/>
            <person name="Goldberg J."/>
            <person name="Griggs A."/>
            <person name="Gujja S."/>
            <person name="Heilman E."/>
            <person name="Heiman D."/>
            <person name="Howarth C."/>
            <person name="Mehta T."/>
            <person name="Neiman D."/>
            <person name="Pearson M."/>
            <person name="Roberts A."/>
            <person name="Saif S."/>
            <person name="Shea T."/>
            <person name="Shenoy N."/>
            <person name="Sisk P."/>
            <person name="Stolte C."/>
            <person name="Sykes S."/>
            <person name="White J."/>
            <person name="Yandava C."/>
            <person name="Burger G."/>
            <person name="Gray M.W."/>
            <person name="Holland P.W.H."/>
            <person name="King N."/>
            <person name="Lang F.B.F."/>
            <person name="Roger A.J."/>
            <person name="Ruiz-Trillo I."/>
            <person name="Haas B."/>
            <person name="Nusbaum C."/>
            <person name="Birren B."/>
        </authorList>
    </citation>
    <scope>NUCLEOTIDE SEQUENCE [LARGE SCALE GENOMIC DNA]</scope>
    <source>
        <strain evidence="2 3">JP610</strain>
    </source>
</reference>
<gene>
    <name evidence="2" type="ORF">SARC_02619</name>
</gene>
<accession>A0A0L0G870</accession>
<proteinExistence type="predicted"/>